<dbReference type="Gene3D" id="3.30.70.2860">
    <property type="match status" value="1"/>
</dbReference>
<dbReference type="SMART" id="SM00852">
    <property type="entry name" value="MoCF_biosynth"/>
    <property type="match status" value="1"/>
</dbReference>
<accession>A0A3B0VBZ7</accession>
<reference evidence="2" key="1">
    <citation type="submission" date="2018-06" db="EMBL/GenBank/DDBJ databases">
        <authorList>
            <person name="Zhirakovskaya E."/>
        </authorList>
    </citation>
    <scope>NUCLEOTIDE SEQUENCE</scope>
</reference>
<dbReference type="SUPFAM" id="SSF53218">
    <property type="entry name" value="Molybdenum cofactor biosynthesis proteins"/>
    <property type="match status" value="1"/>
</dbReference>
<dbReference type="GO" id="GO:0019159">
    <property type="term" value="F:nicotinamide-nucleotide amidase activity"/>
    <property type="evidence" value="ECO:0007669"/>
    <property type="project" value="UniProtKB-EC"/>
</dbReference>
<name>A0A3B0VBZ7_9ZZZZ</name>
<dbReference type="Pfam" id="PF00994">
    <property type="entry name" value="MoCF_biosynth"/>
    <property type="match status" value="1"/>
</dbReference>
<protein>
    <submittedName>
        <fullName evidence="2">Nicotinamide-nucleotide amidase</fullName>
        <ecNumber evidence="2">3.5.1.42</ecNumber>
    </submittedName>
</protein>
<dbReference type="InterPro" id="IPR008136">
    <property type="entry name" value="CinA_C"/>
</dbReference>
<dbReference type="PANTHER" id="PTHR13939:SF0">
    <property type="entry name" value="NMN AMIDOHYDROLASE-LIKE PROTEIN YFAY"/>
    <property type="match status" value="1"/>
</dbReference>
<dbReference type="Pfam" id="PF02464">
    <property type="entry name" value="CinA"/>
    <property type="match status" value="1"/>
</dbReference>
<dbReference type="NCBIfam" id="TIGR00200">
    <property type="entry name" value="cinA_nterm"/>
    <property type="match status" value="1"/>
</dbReference>
<sequence length="418" mass="44336">MIGEIIAIGDELTSGRIANTTSSFAARQLFAAGYEILAMQTIGDTPELIGEAIKLAVGRVDFVIVTGGLGATTDDLTNKAVAVALNRPPTLYPEILDIIRHHMGDTDGSASFLEKLAWLPKGAEVLNARARMAGYLLVYEGTPIFFLPGVPSQMKELLVEHVLPCLADWTGNDDRHHVRQRVYRVFGLHENEINQKLHRLEKTPRIKIGYYPVNSEVHVSLTVLGQSEEEADTLFASLDRQITAALGDVIYGLDHDSMASVVGGLLRAGGRKISVAESCTGGLLSGKITGIAGCSEWFAGGVVAYSNDLKEDLLGVDNRLLAATGAVSAPVARAMAAGIADRCATSISVSVTGIAGPTGGSADKPVGTVYIGLSVDGKVTDSLFHFSGNRKQIQEKTAQTALDLVRRSLLKAKGENNG</sequence>
<dbReference type="AlphaFoldDB" id="A0A3B0VBZ7"/>
<dbReference type="InterPro" id="IPR001453">
    <property type="entry name" value="MoaB/Mog_dom"/>
</dbReference>
<dbReference type="NCBIfam" id="TIGR00199">
    <property type="entry name" value="PncC_domain"/>
    <property type="match status" value="1"/>
</dbReference>
<feature type="domain" description="MoaB/Mog" evidence="1">
    <location>
        <begin position="4"/>
        <end position="168"/>
    </location>
</feature>
<dbReference type="InterPro" id="IPR008135">
    <property type="entry name" value="Competence-induced_CinA"/>
</dbReference>
<dbReference type="Pfam" id="PF18146">
    <property type="entry name" value="CinA_KH"/>
    <property type="match status" value="1"/>
</dbReference>
<dbReference type="Gene3D" id="3.40.980.10">
    <property type="entry name" value="MoaB/Mog-like domain"/>
    <property type="match status" value="1"/>
</dbReference>
<evidence type="ECO:0000313" key="2">
    <source>
        <dbReference type="EMBL" id="VAW41218.1"/>
    </source>
</evidence>
<dbReference type="InterPro" id="IPR050101">
    <property type="entry name" value="CinA"/>
</dbReference>
<dbReference type="HAMAP" id="MF_00226_B">
    <property type="entry name" value="CinA_B"/>
    <property type="match status" value="1"/>
</dbReference>
<dbReference type="EMBL" id="UOEY01000119">
    <property type="protein sequence ID" value="VAW41218.1"/>
    <property type="molecule type" value="Genomic_DNA"/>
</dbReference>
<gene>
    <name evidence="2" type="ORF">MNBD_DELTA04-1156</name>
</gene>
<keyword evidence="2" id="KW-0378">Hydrolase</keyword>
<dbReference type="CDD" id="cd00885">
    <property type="entry name" value="cinA"/>
    <property type="match status" value="1"/>
</dbReference>
<dbReference type="InterPro" id="IPR036425">
    <property type="entry name" value="MoaB/Mog-like_dom_sf"/>
</dbReference>
<dbReference type="Gene3D" id="3.90.950.20">
    <property type="entry name" value="CinA-like"/>
    <property type="match status" value="1"/>
</dbReference>
<dbReference type="EC" id="3.5.1.42" evidence="2"/>
<dbReference type="PANTHER" id="PTHR13939">
    <property type="entry name" value="NICOTINAMIDE-NUCLEOTIDE AMIDOHYDROLASE PNCC"/>
    <property type="match status" value="1"/>
</dbReference>
<evidence type="ECO:0000259" key="1">
    <source>
        <dbReference type="SMART" id="SM00852"/>
    </source>
</evidence>
<dbReference type="PIRSF" id="PIRSF006728">
    <property type="entry name" value="CinA"/>
    <property type="match status" value="1"/>
</dbReference>
<dbReference type="InterPro" id="IPR036653">
    <property type="entry name" value="CinA-like_C"/>
</dbReference>
<organism evidence="2">
    <name type="scientific">hydrothermal vent metagenome</name>
    <dbReference type="NCBI Taxonomy" id="652676"/>
    <lineage>
        <taxon>unclassified sequences</taxon>
        <taxon>metagenomes</taxon>
        <taxon>ecological metagenomes</taxon>
    </lineage>
</organism>
<dbReference type="InterPro" id="IPR041424">
    <property type="entry name" value="CinA_KH"/>
</dbReference>
<dbReference type="SUPFAM" id="SSF142433">
    <property type="entry name" value="CinA-like"/>
    <property type="match status" value="1"/>
</dbReference>
<proteinExistence type="inferred from homology"/>